<feature type="domain" description="Acyl-CoA dehydrogenase/oxidase C-terminal" evidence="6">
    <location>
        <begin position="205"/>
        <end position="308"/>
    </location>
</feature>
<comment type="similarity">
    <text evidence="2">Belongs to the acyl-CoA dehydrogenase family.</text>
</comment>
<dbReference type="InterPro" id="IPR036250">
    <property type="entry name" value="AcylCo_DH-like_C"/>
</dbReference>
<evidence type="ECO:0000259" key="6">
    <source>
        <dbReference type="Pfam" id="PF00441"/>
    </source>
</evidence>
<evidence type="ECO:0000259" key="7">
    <source>
        <dbReference type="Pfam" id="PF02771"/>
    </source>
</evidence>
<organism evidence="8 9">
    <name type="scientific">Prauserella muralis</name>
    <dbReference type="NCBI Taxonomy" id="588067"/>
    <lineage>
        <taxon>Bacteria</taxon>
        <taxon>Bacillati</taxon>
        <taxon>Actinomycetota</taxon>
        <taxon>Actinomycetes</taxon>
        <taxon>Pseudonocardiales</taxon>
        <taxon>Pseudonocardiaceae</taxon>
        <taxon>Prauserella</taxon>
    </lineage>
</organism>
<evidence type="ECO:0000256" key="3">
    <source>
        <dbReference type="ARBA" id="ARBA00022630"/>
    </source>
</evidence>
<keyword evidence="9" id="KW-1185">Reference proteome</keyword>
<dbReference type="EMBL" id="MASW01000014">
    <property type="protein sequence ID" value="PXY17376.1"/>
    <property type="molecule type" value="Genomic_DNA"/>
</dbReference>
<dbReference type="OrthoDB" id="2450120at2"/>
<dbReference type="Pfam" id="PF02771">
    <property type="entry name" value="Acyl-CoA_dh_N"/>
    <property type="match status" value="1"/>
</dbReference>
<name>A0A2V4AEX1_9PSEU</name>
<dbReference type="InterPro" id="IPR009100">
    <property type="entry name" value="AcylCoA_DH/oxidase_NM_dom_sf"/>
</dbReference>
<dbReference type="GO" id="GO:0050660">
    <property type="term" value="F:flavin adenine dinucleotide binding"/>
    <property type="evidence" value="ECO:0007669"/>
    <property type="project" value="InterPro"/>
</dbReference>
<dbReference type="RefSeq" id="WP_112285688.1">
    <property type="nucleotide sequence ID" value="NZ_MASW01000014.1"/>
</dbReference>
<dbReference type="Proteomes" id="UP000249915">
    <property type="component" value="Unassembled WGS sequence"/>
</dbReference>
<dbReference type="PANTHER" id="PTHR43884:SF20">
    <property type="entry name" value="ACYL-COA DEHYDROGENASE FADE28"/>
    <property type="match status" value="1"/>
</dbReference>
<keyword evidence="4" id="KW-0274">FAD</keyword>
<feature type="domain" description="Acyl-CoA dehydrogenase/oxidase N-terminal" evidence="7">
    <location>
        <begin position="3"/>
        <end position="85"/>
    </location>
</feature>
<keyword evidence="5" id="KW-0560">Oxidoreductase</keyword>
<keyword evidence="3" id="KW-0285">Flavoprotein</keyword>
<dbReference type="PANTHER" id="PTHR43884">
    <property type="entry name" value="ACYL-COA DEHYDROGENASE"/>
    <property type="match status" value="1"/>
</dbReference>
<dbReference type="GO" id="GO:0003995">
    <property type="term" value="F:acyl-CoA dehydrogenase activity"/>
    <property type="evidence" value="ECO:0007669"/>
    <property type="project" value="TreeGrafter"/>
</dbReference>
<evidence type="ECO:0000256" key="1">
    <source>
        <dbReference type="ARBA" id="ARBA00001974"/>
    </source>
</evidence>
<evidence type="ECO:0000256" key="2">
    <source>
        <dbReference type="ARBA" id="ARBA00009347"/>
    </source>
</evidence>
<dbReference type="InterPro" id="IPR013786">
    <property type="entry name" value="AcylCoA_DH/ox_N"/>
</dbReference>
<dbReference type="Gene3D" id="1.20.140.10">
    <property type="entry name" value="Butyryl-CoA Dehydrogenase, subunit A, domain 3"/>
    <property type="match status" value="1"/>
</dbReference>
<dbReference type="InterPro" id="IPR009075">
    <property type="entry name" value="AcylCo_DH/oxidase_C"/>
</dbReference>
<dbReference type="Gene3D" id="1.10.540.10">
    <property type="entry name" value="Acyl-CoA dehydrogenase/oxidase, N-terminal domain"/>
    <property type="match status" value="1"/>
</dbReference>
<evidence type="ECO:0000256" key="5">
    <source>
        <dbReference type="ARBA" id="ARBA00023002"/>
    </source>
</evidence>
<sequence>MNEELHAIAATAAQICSEWTPEAAARYSGGWADEVWDSLTKAEFTVLPVPESSGGAGAGLAEAAVVVHEIGRAAVPVPLTETALLAGWLLTAASRTVPTGPLTASAPTDMAVDRCAGGYRLTGKLSRVPYGHLAERVAVLLDRAEPLVAILDSPREAWERGRNLAGEPRDTLLLQDTFVPGEDVTEVDATISGRAFRVRGALGRALLLSGAMEAALDSTITYAGQREQFGRPISRFQAVSHHLAAMAEEAAASTTVAMSAATAGQQPDWILTAAAKAQAGRAAGVVARLAHQVHGALGFTDEHPLRLITTRLWSWRDEFGNERFWERQLGAAACAAPDLWTLVTDPAEVRANG</sequence>
<dbReference type="AlphaFoldDB" id="A0A2V4AEX1"/>
<accession>A0A2V4AEX1</accession>
<dbReference type="SUPFAM" id="SSF56645">
    <property type="entry name" value="Acyl-CoA dehydrogenase NM domain-like"/>
    <property type="match status" value="1"/>
</dbReference>
<dbReference type="SUPFAM" id="SSF47203">
    <property type="entry name" value="Acyl-CoA dehydrogenase C-terminal domain-like"/>
    <property type="match status" value="1"/>
</dbReference>
<proteinExistence type="inferred from homology"/>
<protein>
    <submittedName>
        <fullName evidence="8">Uncharacterized protein</fullName>
    </submittedName>
</protein>
<gene>
    <name evidence="8" type="ORF">BAY60_34345</name>
</gene>
<evidence type="ECO:0000313" key="9">
    <source>
        <dbReference type="Proteomes" id="UP000249915"/>
    </source>
</evidence>
<comment type="caution">
    <text evidence="8">The sequence shown here is derived from an EMBL/GenBank/DDBJ whole genome shotgun (WGS) entry which is preliminary data.</text>
</comment>
<dbReference type="Pfam" id="PF00441">
    <property type="entry name" value="Acyl-CoA_dh_1"/>
    <property type="match status" value="1"/>
</dbReference>
<evidence type="ECO:0000256" key="4">
    <source>
        <dbReference type="ARBA" id="ARBA00022827"/>
    </source>
</evidence>
<reference evidence="8 9" key="1">
    <citation type="submission" date="2016-07" db="EMBL/GenBank/DDBJ databases">
        <title>Draft genome sequence of Prauserella muralis DSM 45305, isolated from a mould-covered wall in an indoor environment.</title>
        <authorList>
            <person name="Ruckert C."/>
            <person name="Albersmeier A."/>
            <person name="Jiang C.-L."/>
            <person name="Jiang Y."/>
            <person name="Kalinowski J."/>
            <person name="Schneider O."/>
            <person name="Winkler A."/>
            <person name="Zotchev S.B."/>
        </authorList>
    </citation>
    <scope>NUCLEOTIDE SEQUENCE [LARGE SCALE GENOMIC DNA]</scope>
    <source>
        <strain evidence="8 9">DSM 45305</strain>
    </source>
</reference>
<comment type="cofactor">
    <cofactor evidence="1">
        <name>FAD</name>
        <dbReference type="ChEBI" id="CHEBI:57692"/>
    </cofactor>
</comment>
<evidence type="ECO:0000313" key="8">
    <source>
        <dbReference type="EMBL" id="PXY17376.1"/>
    </source>
</evidence>
<dbReference type="InterPro" id="IPR037069">
    <property type="entry name" value="AcylCoA_DH/ox_N_sf"/>
</dbReference>